<accession>A0A059BVJ4</accession>
<dbReference type="Gramene" id="KCW70279">
    <property type="protein sequence ID" value="KCW70279"/>
    <property type="gene ID" value="EUGRSUZ_F03527"/>
</dbReference>
<dbReference type="Pfam" id="PF00646">
    <property type="entry name" value="F-box"/>
    <property type="match status" value="1"/>
</dbReference>
<dbReference type="InterPro" id="IPR005174">
    <property type="entry name" value="KIB1-4_b-propeller"/>
</dbReference>
<evidence type="ECO:0000313" key="3">
    <source>
        <dbReference type="EMBL" id="KCW70278.1"/>
    </source>
</evidence>
<dbReference type="InterPro" id="IPR050942">
    <property type="entry name" value="F-box_BR-signaling"/>
</dbReference>
<dbReference type="EMBL" id="KK198758">
    <property type="protein sequence ID" value="KCW70277.1"/>
    <property type="molecule type" value="Genomic_DNA"/>
</dbReference>
<reference evidence="3" key="1">
    <citation type="submission" date="2013-07" db="EMBL/GenBank/DDBJ databases">
        <title>The genome of Eucalyptus grandis.</title>
        <authorList>
            <person name="Schmutz J."/>
            <person name="Hayes R."/>
            <person name="Myburg A."/>
            <person name="Tuskan G."/>
            <person name="Grattapaglia D."/>
            <person name="Rokhsar D.S."/>
        </authorList>
    </citation>
    <scope>NUCLEOTIDE SEQUENCE</scope>
    <source>
        <tissue evidence="3">Leaf extractions</tissue>
    </source>
</reference>
<protein>
    <recommendedName>
        <fullName evidence="4">DUF295 domain-containing protein</fullName>
    </recommendedName>
</protein>
<proteinExistence type="predicted"/>
<dbReference type="STRING" id="71139.A0A059BVJ4"/>
<name>A0A059BVJ4_EUCGR</name>
<evidence type="ECO:0000259" key="1">
    <source>
        <dbReference type="Pfam" id="PF00646"/>
    </source>
</evidence>
<feature type="domain" description="KIB1-4 beta-propeller" evidence="2">
    <location>
        <begin position="72"/>
        <end position="361"/>
    </location>
</feature>
<dbReference type="OMA" id="IDYLRFR"/>
<dbReference type="Pfam" id="PF03478">
    <property type="entry name" value="Beta-prop_KIB1-4"/>
    <property type="match status" value="1"/>
</dbReference>
<dbReference type="PANTHER" id="PTHR44259:SF114">
    <property type="entry name" value="OS06G0707300 PROTEIN"/>
    <property type="match status" value="1"/>
</dbReference>
<dbReference type="Gene3D" id="1.20.1280.50">
    <property type="match status" value="1"/>
</dbReference>
<dbReference type="EMBL" id="KK198758">
    <property type="protein sequence ID" value="KCW70279.1"/>
    <property type="molecule type" value="Genomic_DNA"/>
</dbReference>
<feature type="domain" description="F-box" evidence="1">
    <location>
        <begin position="5"/>
        <end position="39"/>
    </location>
</feature>
<sequence>MAADWSQLPSDLLESISGRLPLYGDYVRFRAVCPAWRSSTAKTPNHFPPQLPWLLLPLFKPQNRGRSCSGYFYSLLDGKVHVLRITEASLRMRRCGSSHGWLVVLDESPSVALVNPLTGAKMDLPPLHAFPNVVGFNFADVGREYLLRDGDHRLSTRNLKDMRDCFVKKVVLSSSPAKGGQFVAVAILHHGNNLAYCRDGDERWRFIEEANSYCEDVIYRDGLFYAVNTFGLIAVCDVNGDSPRVSYIETPRHFGADIQYLVTVGDDLMLVTRHLDSDFWPELDQTVYRTRVFNVFKLGNKPRWEWVSDLGDYMIFIGQNSSFALLASDFPGSMGNRIYYTDDYSDSNYDWFLEEQDMGIYRLGDASVEKLPCCSPDFASRSTPPIWLSPNPC</sequence>
<evidence type="ECO:0000259" key="2">
    <source>
        <dbReference type="Pfam" id="PF03478"/>
    </source>
</evidence>
<dbReference type="eggNOG" id="ENOG502QS0H">
    <property type="taxonomic scope" value="Eukaryota"/>
</dbReference>
<organism evidence="3">
    <name type="scientific">Eucalyptus grandis</name>
    <name type="common">Flooded gum</name>
    <dbReference type="NCBI Taxonomy" id="71139"/>
    <lineage>
        <taxon>Eukaryota</taxon>
        <taxon>Viridiplantae</taxon>
        <taxon>Streptophyta</taxon>
        <taxon>Embryophyta</taxon>
        <taxon>Tracheophyta</taxon>
        <taxon>Spermatophyta</taxon>
        <taxon>Magnoliopsida</taxon>
        <taxon>eudicotyledons</taxon>
        <taxon>Gunneridae</taxon>
        <taxon>Pentapetalae</taxon>
        <taxon>rosids</taxon>
        <taxon>malvids</taxon>
        <taxon>Myrtales</taxon>
        <taxon>Myrtaceae</taxon>
        <taxon>Myrtoideae</taxon>
        <taxon>Eucalypteae</taxon>
        <taxon>Eucalyptus</taxon>
    </lineage>
</organism>
<gene>
    <name evidence="3" type="ORF">EUGRSUZ_F03527</name>
</gene>
<dbReference type="PANTHER" id="PTHR44259">
    <property type="entry name" value="OS07G0183000 PROTEIN-RELATED"/>
    <property type="match status" value="1"/>
</dbReference>
<dbReference type="InterPro" id="IPR001810">
    <property type="entry name" value="F-box_dom"/>
</dbReference>
<dbReference type="Gramene" id="KCW70277">
    <property type="protein sequence ID" value="KCW70277"/>
    <property type="gene ID" value="EUGRSUZ_F03527"/>
</dbReference>
<dbReference type="Gramene" id="KCW70278">
    <property type="protein sequence ID" value="KCW70278"/>
    <property type="gene ID" value="EUGRSUZ_F03527"/>
</dbReference>
<dbReference type="AlphaFoldDB" id="A0A059BVJ4"/>
<dbReference type="EMBL" id="KK198758">
    <property type="protein sequence ID" value="KCW70278.1"/>
    <property type="molecule type" value="Genomic_DNA"/>
</dbReference>
<evidence type="ECO:0008006" key="4">
    <source>
        <dbReference type="Google" id="ProtNLM"/>
    </source>
</evidence>